<dbReference type="Gene3D" id="1.20.5.4090">
    <property type="match status" value="1"/>
</dbReference>
<dbReference type="PANTHER" id="PTHR19212">
    <property type="entry name" value="LEUCINE RICH REPEAT IN FLII INTERACTING PROTEIN"/>
    <property type="match status" value="1"/>
</dbReference>
<feature type="compositionally biased region" description="Low complexity" evidence="4">
    <location>
        <begin position="184"/>
        <end position="199"/>
    </location>
</feature>
<feature type="region of interest" description="Disordered" evidence="4">
    <location>
        <begin position="114"/>
        <end position="203"/>
    </location>
</feature>
<proteinExistence type="inferred from homology"/>
<feature type="compositionally biased region" description="Polar residues" evidence="4">
    <location>
        <begin position="59"/>
        <end position="75"/>
    </location>
</feature>
<feature type="coiled-coil region" evidence="3">
    <location>
        <begin position="439"/>
        <end position="529"/>
    </location>
</feature>
<keyword evidence="2 3" id="KW-0175">Coiled coil</keyword>
<feature type="coiled-coil region" evidence="3">
    <location>
        <begin position="289"/>
        <end position="316"/>
    </location>
</feature>
<dbReference type="AlphaFoldDB" id="A0A8C4RB42"/>
<dbReference type="GO" id="GO:0006355">
    <property type="term" value="P:regulation of DNA-templated transcription"/>
    <property type="evidence" value="ECO:0007669"/>
    <property type="project" value="InterPro"/>
</dbReference>
<protein>
    <submittedName>
        <fullName evidence="5">Leucine rich repeat (in FLII) interacting protein 2</fullName>
    </submittedName>
</protein>
<feature type="compositionally biased region" description="Low complexity" evidence="4">
    <location>
        <begin position="131"/>
        <end position="143"/>
    </location>
</feature>
<evidence type="ECO:0000256" key="1">
    <source>
        <dbReference type="ARBA" id="ARBA00008275"/>
    </source>
</evidence>
<dbReference type="GeneTree" id="ENSGT00530000063564"/>
<evidence type="ECO:0000256" key="3">
    <source>
        <dbReference type="SAM" id="Coils"/>
    </source>
</evidence>
<dbReference type="PANTHER" id="PTHR19212:SF0">
    <property type="entry name" value="LD07988P"/>
    <property type="match status" value="1"/>
</dbReference>
<feature type="compositionally biased region" description="Basic and acidic residues" evidence="4">
    <location>
        <begin position="146"/>
        <end position="156"/>
    </location>
</feature>
<keyword evidence="6" id="KW-1185">Reference proteome</keyword>
<dbReference type="Ensembl" id="ENSEBUT00000028490.1">
    <property type="protein sequence ID" value="ENSEBUP00000027914.1"/>
    <property type="gene ID" value="ENSEBUG00000017057.1"/>
</dbReference>
<comment type="similarity">
    <text evidence="1">Belongs to the LRRFIP family.</text>
</comment>
<feature type="compositionally biased region" description="Basic and acidic residues" evidence="4">
    <location>
        <begin position="46"/>
        <end position="57"/>
    </location>
</feature>
<accession>A0A8C4RB42</accession>
<evidence type="ECO:0000313" key="6">
    <source>
        <dbReference type="Proteomes" id="UP000694388"/>
    </source>
</evidence>
<evidence type="ECO:0000256" key="4">
    <source>
        <dbReference type="SAM" id="MobiDB-lite"/>
    </source>
</evidence>
<reference evidence="5" key="1">
    <citation type="submission" date="2025-05" db="UniProtKB">
        <authorList>
            <consortium name="Ensembl"/>
        </authorList>
    </citation>
    <scope>IDENTIFICATION</scope>
</reference>
<evidence type="ECO:0000313" key="5">
    <source>
        <dbReference type="Ensembl" id="ENSEBUP00000027915.1"/>
    </source>
</evidence>
<name>A0A8C4RB42_EPTBU</name>
<dbReference type="Proteomes" id="UP000694388">
    <property type="component" value="Unplaced"/>
</dbReference>
<dbReference type="InterPro" id="IPR019139">
    <property type="entry name" value="LRRFIP1/2"/>
</dbReference>
<evidence type="ECO:0000256" key="2">
    <source>
        <dbReference type="ARBA" id="ARBA00023054"/>
    </source>
</evidence>
<sequence>MRRRERALHEDAALSHIAREAEARLAARRAARAEAREIRLRELERQQREAAVDDRTDAGSYTSLSKPVSPLSTPRPSALCPELFSSSRTARSSTFLRTSSSGSLFEDGSYSGLLRHHSSRPPSEPSFYLGSRASSRTSSSRASPVMDERSERDFADMTRSGSLYRSSGPGLSAATLASLGGVGSSRRGSTDTSFSIDSEPSVRELRESLSEVEEKYRRTMLSNAQLDNEKSHLAYQVELLRDTLEDMEEHTAVKNKEHKSLNQELSRHRQSEALLKHKNMELQENLGQQDVLLKEKAQLQQQHAAVTQEVLDLREVLNWKDRRIEALERQRDYGVENLEGTAHSNAKNASMKHHSDLECNGEVSTTRESSPFVENLFQGLDSGPESVLDVRIRTLLEEKKTLQEEVCSLRTELEKVGIHGVMERRETANGLDLAILDNQRDANKQISEYKMKISKAEQEITTLSQTVQRLEAQLKRQREAVEAAETVEDDLKTDRRRLQRELRTIQEHVQELELTNGHLSRRLEKLKASRSTLLSQQ</sequence>
<organism evidence="5 6">
    <name type="scientific">Eptatretus burgeri</name>
    <name type="common">Inshore hagfish</name>
    <dbReference type="NCBI Taxonomy" id="7764"/>
    <lineage>
        <taxon>Eukaryota</taxon>
        <taxon>Metazoa</taxon>
        <taxon>Chordata</taxon>
        <taxon>Craniata</taxon>
        <taxon>Vertebrata</taxon>
        <taxon>Cyclostomata</taxon>
        <taxon>Myxini</taxon>
        <taxon>Myxiniformes</taxon>
        <taxon>Myxinidae</taxon>
        <taxon>Eptatretinae</taxon>
        <taxon>Eptatretus</taxon>
    </lineage>
</organism>
<dbReference type="Ensembl" id="ENSEBUT00000028491.1">
    <property type="protein sequence ID" value="ENSEBUP00000027915.1"/>
    <property type="gene ID" value="ENSEBUG00000017057.1"/>
</dbReference>
<feature type="region of interest" description="Disordered" evidence="4">
    <location>
        <begin position="46"/>
        <end position="80"/>
    </location>
</feature>
<dbReference type="Pfam" id="PF09738">
    <property type="entry name" value="LRRFIP"/>
    <property type="match status" value="2"/>
</dbReference>